<dbReference type="AlphaFoldDB" id="C8X358"/>
<dbReference type="EMBL" id="CP001734">
    <property type="protein sequence ID" value="ACV68855.1"/>
    <property type="molecule type" value="Genomic_DNA"/>
</dbReference>
<gene>
    <name evidence="1" type="ordered locus">Dret_1571</name>
</gene>
<dbReference type="KEGG" id="drt:Dret_1571"/>
<sequence>MCGKAVPGLSIVGACGARPSGRIQIGIGIEIDFCVIWYQIPLRFYVLSVK</sequence>
<protein>
    <submittedName>
        <fullName evidence="1">Uncharacterized protein</fullName>
    </submittedName>
</protein>
<keyword evidence="2" id="KW-1185">Reference proteome</keyword>
<reference evidence="1 2" key="2">
    <citation type="journal article" date="2010" name="Stand. Genomic Sci.">
        <title>Complete genome sequence of Desulfohalobium retbaense type strain (HR(100)).</title>
        <authorList>
            <person name="Spring S."/>
            <person name="Nolan M."/>
            <person name="Lapidus A."/>
            <person name="Glavina Del Rio T."/>
            <person name="Copeland A."/>
            <person name="Tice H."/>
            <person name="Cheng J.F."/>
            <person name="Lucas S."/>
            <person name="Land M."/>
            <person name="Chen F."/>
            <person name="Bruce D."/>
            <person name="Goodwin L."/>
            <person name="Pitluck S."/>
            <person name="Ivanova N."/>
            <person name="Mavromatis K."/>
            <person name="Mikhailova N."/>
            <person name="Pati A."/>
            <person name="Chen A."/>
            <person name="Palaniappan K."/>
            <person name="Hauser L."/>
            <person name="Chang Y.J."/>
            <person name="Jeffries C.D."/>
            <person name="Munk C."/>
            <person name="Kiss H."/>
            <person name="Chain P."/>
            <person name="Han C."/>
            <person name="Brettin T."/>
            <person name="Detter J.C."/>
            <person name="Schuler E."/>
            <person name="Goker M."/>
            <person name="Rohde M."/>
            <person name="Bristow J."/>
            <person name="Eisen J.A."/>
            <person name="Markowitz V."/>
            <person name="Hugenholtz P."/>
            <person name="Kyrpides N.C."/>
            <person name="Klenk H.P."/>
        </authorList>
    </citation>
    <scope>NUCLEOTIDE SEQUENCE [LARGE SCALE GENOMIC DNA]</scope>
    <source>
        <strain evidence="1 2">DSM 5692</strain>
    </source>
</reference>
<evidence type="ECO:0000313" key="1">
    <source>
        <dbReference type="EMBL" id="ACV68855.1"/>
    </source>
</evidence>
<dbReference type="PROSITE" id="PS51257">
    <property type="entry name" value="PROKAR_LIPOPROTEIN"/>
    <property type="match status" value="1"/>
</dbReference>
<reference evidence="2" key="1">
    <citation type="submission" date="2009-09" db="EMBL/GenBank/DDBJ databases">
        <title>The complete chromosome of Desulfohalobium retbaense DSM 5692.</title>
        <authorList>
            <consortium name="US DOE Joint Genome Institute (JGI-PGF)"/>
            <person name="Lucas S."/>
            <person name="Copeland A."/>
            <person name="Lapidus A."/>
            <person name="Glavina del Rio T."/>
            <person name="Dalin E."/>
            <person name="Tice H."/>
            <person name="Bruce D."/>
            <person name="Goodwin L."/>
            <person name="Pitluck S."/>
            <person name="Kyrpides N."/>
            <person name="Mavromatis K."/>
            <person name="Ivanova N."/>
            <person name="Mikhailova N."/>
            <person name="Munk A.C."/>
            <person name="Brettin T."/>
            <person name="Detter J.C."/>
            <person name="Han C."/>
            <person name="Tapia R."/>
            <person name="Larimer F."/>
            <person name="Land M."/>
            <person name="Hauser L."/>
            <person name="Markowitz V."/>
            <person name="Cheng J.-F."/>
            <person name="Hugenholtz P."/>
            <person name="Woyke T."/>
            <person name="Wu D."/>
            <person name="Spring S."/>
            <person name="Klenk H.-P."/>
            <person name="Eisen J.A."/>
        </authorList>
    </citation>
    <scope>NUCLEOTIDE SEQUENCE [LARGE SCALE GENOMIC DNA]</scope>
    <source>
        <strain evidence="2">DSM 5692</strain>
    </source>
</reference>
<dbReference type="HOGENOM" id="CLU_3117192_0_0_7"/>
<evidence type="ECO:0000313" key="2">
    <source>
        <dbReference type="Proteomes" id="UP000001052"/>
    </source>
</evidence>
<organism evidence="1 2">
    <name type="scientific">Desulfohalobium retbaense (strain ATCC 49708 / DSM 5692 / JCM 16813 / HR100)</name>
    <dbReference type="NCBI Taxonomy" id="485915"/>
    <lineage>
        <taxon>Bacteria</taxon>
        <taxon>Pseudomonadati</taxon>
        <taxon>Thermodesulfobacteriota</taxon>
        <taxon>Desulfovibrionia</taxon>
        <taxon>Desulfovibrionales</taxon>
        <taxon>Desulfohalobiaceae</taxon>
        <taxon>Desulfohalobium</taxon>
    </lineage>
</organism>
<name>C8X358_DESRD</name>
<accession>C8X358</accession>
<proteinExistence type="predicted"/>
<dbReference type="Proteomes" id="UP000001052">
    <property type="component" value="Chromosome"/>
</dbReference>